<name>A0AAD7ZQC3_DIPPU</name>
<dbReference type="AlphaFoldDB" id="A0AAD7ZQC3"/>
<keyword evidence="3" id="KW-1185">Reference proteome</keyword>
<reference evidence="2" key="1">
    <citation type="journal article" date="2023" name="IScience">
        <title>Live-bearing cockroach genome reveals convergent evolutionary mechanisms linked to viviparity in insects and beyond.</title>
        <authorList>
            <person name="Fouks B."/>
            <person name="Harrison M.C."/>
            <person name="Mikhailova A.A."/>
            <person name="Marchal E."/>
            <person name="English S."/>
            <person name="Carruthers M."/>
            <person name="Jennings E.C."/>
            <person name="Chiamaka E.L."/>
            <person name="Frigard R.A."/>
            <person name="Pippel M."/>
            <person name="Attardo G.M."/>
            <person name="Benoit J.B."/>
            <person name="Bornberg-Bauer E."/>
            <person name="Tobe S.S."/>
        </authorList>
    </citation>
    <scope>NUCLEOTIDE SEQUENCE</scope>
    <source>
        <strain evidence="2">Stay&amp;Tobe</strain>
    </source>
</reference>
<accession>A0AAD7ZQC3</accession>
<keyword evidence="1" id="KW-1133">Transmembrane helix</keyword>
<protein>
    <submittedName>
        <fullName evidence="2">Uncharacterized protein</fullName>
    </submittedName>
</protein>
<keyword evidence="1" id="KW-0812">Transmembrane</keyword>
<dbReference type="Proteomes" id="UP001233999">
    <property type="component" value="Unassembled WGS sequence"/>
</dbReference>
<feature type="non-terminal residue" evidence="2">
    <location>
        <position position="1"/>
    </location>
</feature>
<evidence type="ECO:0000313" key="3">
    <source>
        <dbReference type="Proteomes" id="UP001233999"/>
    </source>
</evidence>
<reference evidence="2" key="2">
    <citation type="submission" date="2023-05" db="EMBL/GenBank/DDBJ databases">
        <authorList>
            <person name="Fouks B."/>
        </authorList>
    </citation>
    <scope>NUCLEOTIDE SEQUENCE</scope>
    <source>
        <strain evidence="2">Stay&amp;Tobe</strain>
        <tissue evidence="2">Testes</tissue>
    </source>
</reference>
<feature type="transmembrane region" description="Helical" evidence="1">
    <location>
        <begin position="7"/>
        <end position="30"/>
    </location>
</feature>
<feature type="non-terminal residue" evidence="2">
    <location>
        <position position="89"/>
    </location>
</feature>
<dbReference type="EMBL" id="JASPKZ010007338">
    <property type="protein sequence ID" value="KAJ9584929.1"/>
    <property type="molecule type" value="Genomic_DNA"/>
</dbReference>
<evidence type="ECO:0000313" key="2">
    <source>
        <dbReference type="EMBL" id="KAJ9584929.1"/>
    </source>
</evidence>
<keyword evidence="1" id="KW-0472">Membrane</keyword>
<gene>
    <name evidence="2" type="ORF">L9F63_020735</name>
</gene>
<comment type="caution">
    <text evidence="2">The sequence shown here is derived from an EMBL/GenBank/DDBJ whole genome shotgun (WGS) entry which is preliminary data.</text>
</comment>
<organism evidence="2 3">
    <name type="scientific">Diploptera punctata</name>
    <name type="common">Pacific beetle cockroach</name>
    <dbReference type="NCBI Taxonomy" id="6984"/>
    <lineage>
        <taxon>Eukaryota</taxon>
        <taxon>Metazoa</taxon>
        <taxon>Ecdysozoa</taxon>
        <taxon>Arthropoda</taxon>
        <taxon>Hexapoda</taxon>
        <taxon>Insecta</taxon>
        <taxon>Pterygota</taxon>
        <taxon>Neoptera</taxon>
        <taxon>Polyneoptera</taxon>
        <taxon>Dictyoptera</taxon>
        <taxon>Blattodea</taxon>
        <taxon>Blaberoidea</taxon>
        <taxon>Blaberidae</taxon>
        <taxon>Diplopterinae</taxon>
        <taxon>Diploptera</taxon>
    </lineage>
</organism>
<sequence>IELTKCIIISAIFVSWAPNICCVSCVRLLIGWKNDLNDLVRDNMVSCIAMIFVLLWKLLGINTSQTRLFPCVFASTSHITMSFSIVKLI</sequence>
<proteinExistence type="predicted"/>
<evidence type="ECO:0000256" key="1">
    <source>
        <dbReference type="SAM" id="Phobius"/>
    </source>
</evidence>
<feature type="transmembrane region" description="Helical" evidence="1">
    <location>
        <begin position="42"/>
        <end position="59"/>
    </location>
</feature>